<dbReference type="OrthoDB" id="498204at2759"/>
<evidence type="ECO:0000313" key="3">
    <source>
        <dbReference type="Proteomes" id="UP000246740"/>
    </source>
</evidence>
<evidence type="ECO:0000313" key="2">
    <source>
        <dbReference type="EMBL" id="PWY96909.1"/>
    </source>
</evidence>
<dbReference type="PANTHER" id="PTHR13847:SF193">
    <property type="entry name" value="PYRUVATE DEHYDROGENASE PHOSPHATASE REGULATORY SUBUNIT, MITOCHONDRIAL"/>
    <property type="match status" value="1"/>
</dbReference>
<dbReference type="GO" id="GO:0005739">
    <property type="term" value="C:mitochondrion"/>
    <property type="evidence" value="ECO:0007669"/>
    <property type="project" value="TreeGrafter"/>
</dbReference>
<gene>
    <name evidence="2" type="ORF">BCV70DRAFT_203342</name>
</gene>
<name>A0A317XEI5_9BASI</name>
<protein>
    <submittedName>
        <fullName evidence="2">FAD dependent oxidoreductase</fullName>
    </submittedName>
</protein>
<dbReference type="Gene3D" id="3.30.9.10">
    <property type="entry name" value="D-Amino Acid Oxidase, subunit A, domain 2"/>
    <property type="match status" value="1"/>
</dbReference>
<dbReference type="SUPFAM" id="SSF54373">
    <property type="entry name" value="FAD-linked reductases, C-terminal domain"/>
    <property type="match status" value="1"/>
</dbReference>
<dbReference type="EMBL" id="KZ819241">
    <property type="protein sequence ID" value="PWY96909.1"/>
    <property type="molecule type" value="Genomic_DNA"/>
</dbReference>
<reference evidence="2 3" key="1">
    <citation type="journal article" date="2018" name="Mol. Biol. Evol.">
        <title>Broad Genomic Sampling Reveals a Smut Pathogenic Ancestry of the Fungal Clade Ustilaginomycotina.</title>
        <authorList>
            <person name="Kijpornyongpan T."/>
            <person name="Mondo S.J."/>
            <person name="Barry K."/>
            <person name="Sandor L."/>
            <person name="Lee J."/>
            <person name="Lipzen A."/>
            <person name="Pangilinan J."/>
            <person name="LaButti K."/>
            <person name="Hainaut M."/>
            <person name="Henrissat B."/>
            <person name="Grigoriev I.V."/>
            <person name="Spatafora J.W."/>
            <person name="Aime M.C."/>
        </authorList>
    </citation>
    <scope>NUCLEOTIDE SEQUENCE [LARGE SCALE GENOMIC DNA]</scope>
    <source>
        <strain evidence="2 3">MCA 3645</strain>
    </source>
</reference>
<keyword evidence="3" id="KW-1185">Reference proteome</keyword>
<proteinExistence type="predicted"/>
<organism evidence="2 3">
    <name type="scientific">Testicularia cyperi</name>
    <dbReference type="NCBI Taxonomy" id="1882483"/>
    <lineage>
        <taxon>Eukaryota</taxon>
        <taxon>Fungi</taxon>
        <taxon>Dikarya</taxon>
        <taxon>Basidiomycota</taxon>
        <taxon>Ustilaginomycotina</taxon>
        <taxon>Ustilaginomycetes</taxon>
        <taxon>Ustilaginales</taxon>
        <taxon>Anthracoideaceae</taxon>
        <taxon>Testicularia</taxon>
    </lineage>
</organism>
<dbReference type="Proteomes" id="UP000246740">
    <property type="component" value="Unassembled WGS sequence"/>
</dbReference>
<dbReference type="STRING" id="1882483.A0A317XEI5"/>
<dbReference type="Gene3D" id="3.50.50.60">
    <property type="entry name" value="FAD/NAD(P)-binding domain"/>
    <property type="match status" value="1"/>
</dbReference>
<sequence>MSDPADIKDVLPANRTVIVGAGIVGSCLASILATQLKDTDPLHRVILVDRDVEGLPGSTGHAPGYVGQFNQIPVLTELAKRTVEHYQKIQGGFSTVGGLEIAESATGTEQLKERCDAAVKVGLEAHMVSRDEATNKAPFFVRGGSNAAEKQLGVLWFPTDGTANAQLIARTEQSNARKAGAILINADVKTVLPASQSSGLAVIELNSGERIEAARVAICTGIWTKQLCPALPVVAVAHPYSYTPSRDAERDLKTPFVRYPQSHVYVRDHGLRDGMGSYDHDPIAVATANLTSSAYGDWKTSFEDVLSHALRLLPEETRATFDVSPTSAGVDRVFNGIFSVTPDGMPIVGQVGDFNSGVYVASAIWVTHAAACARLIADVMLSSTAPEDEWMLKALHPNRFEGKDLARLDAAALGTYNDIYNKNASA</sequence>
<dbReference type="AlphaFoldDB" id="A0A317XEI5"/>
<dbReference type="PANTHER" id="PTHR13847">
    <property type="entry name" value="SARCOSINE DEHYDROGENASE-RELATED"/>
    <property type="match status" value="1"/>
</dbReference>
<feature type="domain" description="FAD dependent oxidoreductase" evidence="1">
    <location>
        <begin position="16"/>
        <end position="378"/>
    </location>
</feature>
<dbReference type="InParanoid" id="A0A317XEI5"/>
<evidence type="ECO:0000259" key="1">
    <source>
        <dbReference type="Pfam" id="PF01266"/>
    </source>
</evidence>
<dbReference type="Pfam" id="PF01266">
    <property type="entry name" value="DAO"/>
    <property type="match status" value="1"/>
</dbReference>
<accession>A0A317XEI5</accession>
<dbReference type="InterPro" id="IPR006076">
    <property type="entry name" value="FAD-dep_OxRdtase"/>
</dbReference>
<dbReference type="InterPro" id="IPR036188">
    <property type="entry name" value="FAD/NAD-bd_sf"/>
</dbReference>
<dbReference type="SUPFAM" id="SSF51905">
    <property type="entry name" value="FAD/NAD(P)-binding domain"/>
    <property type="match status" value="1"/>
</dbReference>